<accession>A0A9Q9HMP0</accession>
<dbReference type="AlphaFoldDB" id="A0A9Q9HMP0"/>
<dbReference type="KEGG" id="lcae:K3721_05750"/>
<organism evidence="2 3">
    <name type="scientific">Leisingera caerulea</name>
    <name type="common">Phaeobacter caeruleus</name>
    <dbReference type="NCBI Taxonomy" id="506591"/>
    <lineage>
        <taxon>Bacteria</taxon>
        <taxon>Pseudomonadati</taxon>
        <taxon>Pseudomonadota</taxon>
        <taxon>Alphaproteobacteria</taxon>
        <taxon>Rhodobacterales</taxon>
        <taxon>Roseobacteraceae</taxon>
        <taxon>Leisingera</taxon>
    </lineage>
</organism>
<feature type="chain" id="PRO_5040172832" evidence="1">
    <location>
        <begin position="21"/>
        <end position="144"/>
    </location>
</feature>
<sequence length="144" mass="14252">MKTFAIAAALTAASAPVSSSFDTTAAAVPLPPAVTAVHLHAAPSASVPAAEPAGRDHAVIDRIVEFQGRELALCLVRSGSAGMAVLSVPEDSAVPSLPDIAEADFRGLVTGASGCRLEGDIREVASSRGTIAISTGLDCSGAGS</sequence>
<feature type="signal peptide" evidence="1">
    <location>
        <begin position="1"/>
        <end position="20"/>
    </location>
</feature>
<evidence type="ECO:0000313" key="2">
    <source>
        <dbReference type="EMBL" id="UWQ55035.1"/>
    </source>
</evidence>
<evidence type="ECO:0000313" key="3">
    <source>
        <dbReference type="Proteomes" id="UP001058713"/>
    </source>
</evidence>
<dbReference type="RefSeq" id="WP_259972157.1">
    <property type="nucleotide sequence ID" value="NZ_CP081070.1"/>
</dbReference>
<protein>
    <submittedName>
        <fullName evidence="2">Uncharacterized protein</fullName>
    </submittedName>
</protein>
<proteinExistence type="predicted"/>
<gene>
    <name evidence="2" type="ORF">K3721_05750</name>
</gene>
<keyword evidence="1" id="KW-0732">Signal</keyword>
<name>A0A9Q9HMP0_LEICA</name>
<dbReference type="EMBL" id="CP081070">
    <property type="protein sequence ID" value="UWQ55035.1"/>
    <property type="molecule type" value="Genomic_DNA"/>
</dbReference>
<reference evidence="2" key="1">
    <citation type="submission" date="2021-08" db="EMBL/GenBank/DDBJ databases">
        <authorList>
            <person name="Nwanade C."/>
            <person name="Wang M."/>
            <person name="Masoudi A."/>
            <person name="Yu Z."/>
            <person name="Liu J."/>
        </authorList>
    </citation>
    <scope>NUCLEOTIDE SEQUENCE</scope>
    <source>
        <strain evidence="2">S122</strain>
    </source>
</reference>
<evidence type="ECO:0000256" key="1">
    <source>
        <dbReference type="SAM" id="SignalP"/>
    </source>
</evidence>
<dbReference type="Proteomes" id="UP001058713">
    <property type="component" value="Chromosome"/>
</dbReference>